<dbReference type="Gene3D" id="1.25.10.10">
    <property type="entry name" value="Leucine-rich Repeat Variant"/>
    <property type="match status" value="1"/>
</dbReference>
<dbReference type="PROSITE" id="PS50104">
    <property type="entry name" value="TIR"/>
    <property type="match status" value="1"/>
</dbReference>
<evidence type="ECO:0000313" key="4">
    <source>
        <dbReference type="EMBL" id="CAF3826833.1"/>
    </source>
</evidence>
<accession>A0A814L014</accession>
<dbReference type="InterPro" id="IPR000157">
    <property type="entry name" value="TIR_dom"/>
</dbReference>
<dbReference type="GO" id="GO:0007165">
    <property type="term" value="P:signal transduction"/>
    <property type="evidence" value="ECO:0007669"/>
    <property type="project" value="InterPro"/>
</dbReference>
<dbReference type="InterPro" id="IPR035897">
    <property type="entry name" value="Toll_tir_struct_dom_sf"/>
</dbReference>
<dbReference type="Gene3D" id="3.40.50.10140">
    <property type="entry name" value="Toll/interleukin-1 receptor homology (TIR) domain"/>
    <property type="match status" value="1"/>
</dbReference>
<dbReference type="InterPro" id="IPR000225">
    <property type="entry name" value="Armadillo"/>
</dbReference>
<evidence type="ECO:0000313" key="3">
    <source>
        <dbReference type="EMBL" id="CAF1058039.1"/>
    </source>
</evidence>
<dbReference type="PANTHER" id="PTHR46270:SF2">
    <property type="entry name" value="TIR DOMAIN-CONTAINING PROTEIN"/>
    <property type="match status" value="1"/>
</dbReference>
<feature type="region of interest" description="Disordered" evidence="1">
    <location>
        <begin position="655"/>
        <end position="677"/>
    </location>
</feature>
<gene>
    <name evidence="3" type="ORF">GPM918_LOCUS16632</name>
    <name evidence="4" type="ORF">SRO942_LOCUS16635</name>
</gene>
<protein>
    <recommendedName>
        <fullName evidence="2">TIR domain-containing protein</fullName>
    </recommendedName>
</protein>
<feature type="domain" description="TIR" evidence="2">
    <location>
        <begin position="527"/>
        <end position="653"/>
    </location>
</feature>
<keyword evidence="5" id="KW-1185">Reference proteome</keyword>
<dbReference type="Proteomes" id="UP000681722">
    <property type="component" value="Unassembled WGS sequence"/>
</dbReference>
<dbReference type="InterPro" id="IPR011989">
    <property type="entry name" value="ARM-like"/>
</dbReference>
<dbReference type="Pfam" id="PF13676">
    <property type="entry name" value="TIR_2"/>
    <property type="match status" value="1"/>
</dbReference>
<dbReference type="PANTHER" id="PTHR46270">
    <property type="entry name" value="ARMADILLO-TYPE FOLD-RELATED"/>
    <property type="match status" value="1"/>
</dbReference>
<dbReference type="SUPFAM" id="SSF52200">
    <property type="entry name" value="Toll/Interleukin receptor TIR domain"/>
    <property type="match status" value="1"/>
</dbReference>
<evidence type="ECO:0000256" key="1">
    <source>
        <dbReference type="SAM" id="MobiDB-lite"/>
    </source>
</evidence>
<proteinExistence type="predicted"/>
<reference evidence="3" key="1">
    <citation type="submission" date="2021-02" db="EMBL/GenBank/DDBJ databases">
        <authorList>
            <person name="Nowell W R."/>
        </authorList>
    </citation>
    <scope>NUCLEOTIDE SEQUENCE</scope>
</reference>
<dbReference type="SUPFAM" id="SSF48371">
    <property type="entry name" value="ARM repeat"/>
    <property type="match status" value="1"/>
</dbReference>
<dbReference type="EMBL" id="CAJNOQ010004412">
    <property type="protein sequence ID" value="CAF1058039.1"/>
    <property type="molecule type" value="Genomic_DNA"/>
</dbReference>
<sequence length="791" mass="92741">MSSSVISQHCKKIQERNGITIEELKSLLDNIVLELNKLKVDDNNNDLFNNSLEELLNVSDNLDINHELFFIYRDTLITLFNKRNKLNEQEIKLLQKMTLLFYSIMKDVREKNVEKYKILFCNKTFIESIKSYVDDVAKNVNHFKLDTNLTNLNYIILGLNALQMKQKELQDDSILLILLDSLVNLICSKCYINTFKEVELKSSSLTIVQTFVLLTCPSYISNYDGKRVQDISEVMSNFLLPSQSLDILQRFTPKISKWTDVFIQYMSNFMTMLQYIVFGDTRKLYSHIHLKLIDHAHIILNGFTLEKIENETHLSNLILYTVVYLYSLTFDPSLLTYIKQKSFISTLLKLIEVNNHRIQVNAYRTIATLMSEDDVKRLENPGKITQVFINYIELFIDNMYKKTVLENTLLGLKTLAQHDQIKEELVKQNAIPLLIRCITETKFDVIKVQQCALEILWVMTFNEQAASILKNDERFMTHLKFLQMSNEIGVRKATNGIIWILEQEAQFISRKAEEEIRDIPAHTTSLYKYDIMISYSHADKDLCYRIQERLVRDKFRVWLDRDNLYGSQMQEMADAIENSEFVFICMSDTYKQSAYCQSEAHYAYERRCRLIPLKVIENYRPDGWLGFILSGIVYVDFSKRDFDTAYRKLKTEINRHRNQQSKKQDSHHHISYSSPTLDRSENISLNVSQKLKTYETILIQQWSVTNVVDFLIEMKLDAMIPLCEDMNGEQLYKMYKMCNANSDTMYQSLKAELNELQNKTLPLRVYIRFLDTLKTYVPEANGAKSMTCTLT</sequence>
<dbReference type="SMART" id="SM00185">
    <property type="entry name" value="ARM"/>
    <property type="match status" value="2"/>
</dbReference>
<dbReference type="OrthoDB" id="9978456at2759"/>
<organism evidence="3 5">
    <name type="scientific">Didymodactylos carnosus</name>
    <dbReference type="NCBI Taxonomy" id="1234261"/>
    <lineage>
        <taxon>Eukaryota</taxon>
        <taxon>Metazoa</taxon>
        <taxon>Spiralia</taxon>
        <taxon>Gnathifera</taxon>
        <taxon>Rotifera</taxon>
        <taxon>Eurotatoria</taxon>
        <taxon>Bdelloidea</taxon>
        <taxon>Philodinida</taxon>
        <taxon>Philodinidae</taxon>
        <taxon>Didymodactylos</taxon>
    </lineage>
</organism>
<dbReference type="Proteomes" id="UP000663829">
    <property type="component" value="Unassembled WGS sequence"/>
</dbReference>
<dbReference type="InterPro" id="IPR016024">
    <property type="entry name" value="ARM-type_fold"/>
</dbReference>
<evidence type="ECO:0000313" key="5">
    <source>
        <dbReference type="Proteomes" id="UP000663829"/>
    </source>
</evidence>
<dbReference type="EMBL" id="CAJOBC010004412">
    <property type="protein sequence ID" value="CAF3826833.1"/>
    <property type="molecule type" value="Genomic_DNA"/>
</dbReference>
<name>A0A814L014_9BILA</name>
<evidence type="ECO:0000259" key="2">
    <source>
        <dbReference type="PROSITE" id="PS50104"/>
    </source>
</evidence>
<comment type="caution">
    <text evidence="3">The sequence shown here is derived from an EMBL/GenBank/DDBJ whole genome shotgun (WGS) entry which is preliminary data.</text>
</comment>
<dbReference type="AlphaFoldDB" id="A0A814L014"/>